<comment type="subunit">
    <text evidence="7">Component of the SMC5-SMC6 complex.</text>
</comment>
<keyword evidence="4 7" id="KW-0233">DNA recombination</keyword>
<evidence type="ECO:0000256" key="4">
    <source>
        <dbReference type="ARBA" id="ARBA00023172"/>
    </source>
</evidence>
<comment type="similarity">
    <text evidence="2 7">Belongs to the NSE4 family.</text>
</comment>
<comment type="function">
    <text evidence="7">Component of the SMC5-SMC6 complex, that promotes sister chromatid alignment after DNA damage and facilitates double-stranded DNA breaks (DSBs) repair via homologous recombination between sister chromatids.</text>
</comment>
<dbReference type="AlphaFoldDB" id="B6K0D9"/>
<dbReference type="GO" id="GO:0033553">
    <property type="term" value="C:rDNA heterochromatin"/>
    <property type="evidence" value="ECO:0007669"/>
    <property type="project" value="EnsemblFungi"/>
</dbReference>
<dbReference type="GO" id="GO:0099115">
    <property type="term" value="C:chromosome, subtelomeric region"/>
    <property type="evidence" value="ECO:0007669"/>
    <property type="project" value="EnsemblFungi"/>
</dbReference>
<evidence type="ECO:0000256" key="3">
    <source>
        <dbReference type="ARBA" id="ARBA00022763"/>
    </source>
</evidence>
<dbReference type="GO" id="GO:0006281">
    <property type="term" value="P:DNA repair"/>
    <property type="evidence" value="ECO:0000318"/>
    <property type="project" value="GO_Central"/>
</dbReference>
<evidence type="ECO:0000313" key="9">
    <source>
        <dbReference type="EMBL" id="EEB06289.1"/>
    </source>
</evidence>
<dbReference type="STRING" id="402676.B6K0D9"/>
<reference evidence="9 11" key="1">
    <citation type="journal article" date="2011" name="Science">
        <title>Comparative functional genomics of the fission yeasts.</title>
        <authorList>
            <person name="Rhind N."/>
            <person name="Chen Z."/>
            <person name="Yassour M."/>
            <person name="Thompson D.A."/>
            <person name="Haas B.J."/>
            <person name="Habib N."/>
            <person name="Wapinski I."/>
            <person name="Roy S."/>
            <person name="Lin M.F."/>
            <person name="Heiman D.I."/>
            <person name="Young S.K."/>
            <person name="Furuya K."/>
            <person name="Guo Y."/>
            <person name="Pidoux A."/>
            <person name="Chen H.M."/>
            <person name="Robbertse B."/>
            <person name="Goldberg J.M."/>
            <person name="Aoki K."/>
            <person name="Bayne E.H."/>
            <person name="Berlin A.M."/>
            <person name="Desjardins C.A."/>
            <person name="Dobbs E."/>
            <person name="Dukaj L."/>
            <person name="Fan L."/>
            <person name="FitzGerald M.G."/>
            <person name="French C."/>
            <person name="Gujja S."/>
            <person name="Hansen K."/>
            <person name="Keifenheim D."/>
            <person name="Levin J.Z."/>
            <person name="Mosher R.A."/>
            <person name="Mueller C.A."/>
            <person name="Pfiffner J."/>
            <person name="Priest M."/>
            <person name="Russ C."/>
            <person name="Smialowska A."/>
            <person name="Swoboda P."/>
            <person name="Sykes S.M."/>
            <person name="Vaughn M."/>
            <person name="Vengrova S."/>
            <person name="Yoder R."/>
            <person name="Zeng Q."/>
            <person name="Allshire R."/>
            <person name="Baulcombe D."/>
            <person name="Birren B.W."/>
            <person name="Brown W."/>
            <person name="Ekwall K."/>
            <person name="Kellis M."/>
            <person name="Leatherwood J."/>
            <person name="Levin H."/>
            <person name="Margalit H."/>
            <person name="Martienssen R."/>
            <person name="Nieduszynski C.A."/>
            <person name="Spatafora J.W."/>
            <person name="Friedman N."/>
            <person name="Dalgaard J.Z."/>
            <person name="Baumann P."/>
            <person name="Niki H."/>
            <person name="Regev A."/>
            <person name="Nusbaum C."/>
        </authorList>
    </citation>
    <scope>NUCLEOTIDE SEQUENCE [LARGE SCALE GENOMIC DNA]</scope>
    <source>
        <strain evidence="11">yFS275 / FY16936</strain>
    </source>
</reference>
<evidence type="ECO:0000256" key="2">
    <source>
        <dbReference type="ARBA" id="ARBA00008997"/>
    </source>
</evidence>
<dbReference type="InterPro" id="IPR014854">
    <property type="entry name" value="Nse4_C"/>
</dbReference>
<dbReference type="InterPro" id="IPR027786">
    <property type="entry name" value="Nse4/EID"/>
</dbReference>
<dbReference type="OMA" id="FMGINRT"/>
<name>B6K0D9_SCHJY</name>
<sequence>MDQRQIRKSYRSLIKRVQDSRLQLIEQENDGLQETVLAANRLFASVQAPNEASLDAILLTRTVDLASLKTKQLKIGKTKFKIENYVRQLKRALNVNEGAALESYVRNADVLDSWAKLGEMAWKCQKRACPVEFMTGPLSFRRKERQIARRTRQQRVVTSLTKPIKLKESDLSTQKQETPGIVMQIAKILKEYEPVSLFKFITNPENFSQTVENLFCVSHLVKEGKVGIREDENGLPILETRIPPSDETLSSGKVKNIQLVLNLDMAIYEDIIETFHIKKSLIPTRPPPKELEENSTSWYG</sequence>
<evidence type="ECO:0000313" key="11">
    <source>
        <dbReference type="Proteomes" id="UP000001744"/>
    </source>
</evidence>
<dbReference type="OrthoDB" id="361242at2759"/>
<accession>B6K0D9</accession>
<keyword evidence="11" id="KW-1185">Reference proteome</keyword>
<proteinExistence type="inferred from homology"/>
<dbReference type="JaponicusDB" id="SJAG_01332">
    <property type="gene designation" value="nse4"/>
</dbReference>
<organism evidence="9 11">
    <name type="scientific">Schizosaccharomyces japonicus (strain yFS275 / FY16936)</name>
    <name type="common">Fission yeast</name>
    <dbReference type="NCBI Taxonomy" id="402676"/>
    <lineage>
        <taxon>Eukaryota</taxon>
        <taxon>Fungi</taxon>
        <taxon>Dikarya</taxon>
        <taxon>Ascomycota</taxon>
        <taxon>Taphrinomycotina</taxon>
        <taxon>Schizosaccharomycetes</taxon>
        <taxon>Schizosaccharomycetales</taxon>
        <taxon>Schizosaccharomycetaceae</taxon>
        <taxon>Schizosaccharomyces</taxon>
    </lineage>
</organism>
<dbReference type="PANTHER" id="PTHR16140:SF0">
    <property type="entry name" value="NON-STRUCTURAL MAINTENANCE OF CHROMOSOMES ELEMENT 4"/>
    <property type="match status" value="1"/>
</dbReference>
<dbReference type="Proteomes" id="UP000001744">
    <property type="component" value="Unassembled WGS sequence"/>
</dbReference>
<dbReference type="HOGENOM" id="CLU_041037_1_0_1"/>
<dbReference type="Pfam" id="PF08743">
    <property type="entry name" value="Nse4_C"/>
    <property type="match status" value="1"/>
</dbReference>
<dbReference type="VEuPathDB" id="FungiDB:SJAG_01332"/>
<evidence type="ECO:0000256" key="7">
    <source>
        <dbReference type="RuleBase" id="RU365071"/>
    </source>
</evidence>
<dbReference type="eggNOG" id="KOG2866">
    <property type="taxonomic scope" value="Eukaryota"/>
</dbReference>
<evidence type="ECO:0000256" key="1">
    <source>
        <dbReference type="ARBA" id="ARBA00004123"/>
    </source>
</evidence>
<evidence type="ECO:0000313" key="10">
    <source>
        <dbReference type="JaponicusDB" id="SJAG_01332"/>
    </source>
</evidence>
<feature type="domain" description="Non-structural maintenance of chromosome element 4 C-terminal" evidence="8">
    <location>
        <begin position="194"/>
        <end position="282"/>
    </location>
</feature>
<dbReference type="PANTHER" id="PTHR16140">
    <property type="entry name" value="NON-STRUCTURAL MAINTENANCE OF CHROMOSOMES ELEMENT 4"/>
    <property type="match status" value="1"/>
</dbReference>
<dbReference type="GO" id="GO:0061638">
    <property type="term" value="C:CENP-A containing chromatin"/>
    <property type="evidence" value="ECO:0007669"/>
    <property type="project" value="EnsemblFungi"/>
</dbReference>
<gene>
    <name evidence="10" type="primary">nse4</name>
    <name evidence="9" type="ORF">SJAG_01332</name>
</gene>
<keyword evidence="3 7" id="KW-0227">DNA damage</keyword>
<comment type="subcellular location">
    <subcellularLocation>
        <location evidence="1 7">Nucleus</location>
    </subcellularLocation>
</comment>
<dbReference type="EMBL" id="KE651168">
    <property type="protein sequence ID" value="EEB06289.1"/>
    <property type="molecule type" value="Genomic_DNA"/>
</dbReference>
<dbReference type="GeneID" id="7052407"/>
<evidence type="ECO:0000259" key="8">
    <source>
        <dbReference type="Pfam" id="PF08743"/>
    </source>
</evidence>
<dbReference type="RefSeq" id="XP_002172582.1">
    <property type="nucleotide sequence ID" value="XM_002172546.1"/>
</dbReference>
<dbReference type="GO" id="GO:0005721">
    <property type="term" value="C:pericentric heterochromatin"/>
    <property type="evidence" value="ECO:0007669"/>
    <property type="project" value="EnsemblFungi"/>
</dbReference>
<keyword evidence="5 7" id="KW-0234">DNA repair</keyword>
<evidence type="ECO:0000256" key="5">
    <source>
        <dbReference type="ARBA" id="ARBA00023204"/>
    </source>
</evidence>
<dbReference type="GO" id="GO:0005634">
    <property type="term" value="C:nucleus"/>
    <property type="evidence" value="ECO:0000318"/>
    <property type="project" value="GO_Central"/>
</dbReference>
<dbReference type="GO" id="GO:0030915">
    <property type="term" value="C:Smc5-Smc6 complex"/>
    <property type="evidence" value="ECO:0000318"/>
    <property type="project" value="GO_Central"/>
</dbReference>
<evidence type="ECO:0000256" key="6">
    <source>
        <dbReference type="ARBA" id="ARBA00023242"/>
    </source>
</evidence>
<protein>
    <recommendedName>
        <fullName evidence="7">Non-structural maintenance of chromosomes element 4</fullName>
    </recommendedName>
</protein>
<dbReference type="GO" id="GO:0006310">
    <property type="term" value="P:DNA recombination"/>
    <property type="evidence" value="ECO:0007669"/>
    <property type="project" value="UniProtKB-UniRule"/>
</dbReference>
<keyword evidence="6 7" id="KW-0539">Nucleus</keyword>